<proteinExistence type="predicted"/>
<accession>A0A2H6MVE1</accession>
<reference evidence="1" key="2">
    <citation type="submission" date="2017-12" db="EMBL/GenBank/DDBJ databases">
        <title>Coralsnake Venomics: Analyses of Venom Gland Transcriptomes and Proteomes of Six Brazilian Taxa.</title>
        <authorList>
            <person name="Aird S.D."/>
            <person name="Jorge da Silva N."/>
            <person name="Qiu L."/>
            <person name="Villar-Briones A."/>
            <person name="Aparecida-Saddi V."/>
            <person name="Campos-Telles M.P."/>
            <person name="Grau M."/>
            <person name="Mikheyev A.S."/>
        </authorList>
    </citation>
    <scope>NUCLEOTIDE SEQUENCE</scope>
    <source>
        <tissue evidence="1">Venom_gland</tissue>
    </source>
</reference>
<dbReference type="AlphaFoldDB" id="A0A2H6MVE1"/>
<protein>
    <submittedName>
        <fullName evidence="1">Uncharacterized protein</fullName>
    </submittedName>
</protein>
<organism evidence="1">
    <name type="scientific">Micrurus carvalhoi</name>
    <dbReference type="NCBI Taxonomy" id="3147026"/>
    <lineage>
        <taxon>Eukaryota</taxon>
        <taxon>Metazoa</taxon>
        <taxon>Chordata</taxon>
        <taxon>Craniata</taxon>
        <taxon>Vertebrata</taxon>
        <taxon>Euteleostomi</taxon>
        <taxon>Lepidosauria</taxon>
        <taxon>Squamata</taxon>
        <taxon>Bifurcata</taxon>
        <taxon>Unidentata</taxon>
        <taxon>Episquamata</taxon>
        <taxon>Toxicofera</taxon>
        <taxon>Serpentes</taxon>
        <taxon>Colubroidea</taxon>
        <taxon>Elapidae</taxon>
        <taxon>Elapinae</taxon>
        <taxon>Micrurus</taxon>
    </lineage>
</organism>
<sequence length="128" mass="14667">MPLLQKGILSLFPHTTNNSVPHAKCANRQEPFESQSGHVLKVILCIYIQAYLFQFAIRNNSQFLLHNGVLIDDCMTFYYFKPYLCRKRKEVYHISSLPGCTFLGCPDSIACCTKHILMAETQYQGKES</sequence>
<name>A0A2H6MVE1_9SAUR</name>
<reference evidence="1" key="1">
    <citation type="submission" date="2017-07" db="EMBL/GenBank/DDBJ databases">
        <authorList>
            <person name="Mikheyev A."/>
            <person name="Grau M."/>
        </authorList>
    </citation>
    <scope>NUCLEOTIDE SEQUENCE</scope>
    <source>
        <tissue evidence="1">Venom_gland</tissue>
    </source>
</reference>
<evidence type="ECO:0000313" key="1">
    <source>
        <dbReference type="EMBL" id="LAA18221.1"/>
    </source>
</evidence>
<dbReference type="EMBL" id="IACI01000546">
    <property type="protein sequence ID" value="LAA18221.1"/>
    <property type="molecule type" value="Transcribed_RNA"/>
</dbReference>